<dbReference type="InterPro" id="IPR000515">
    <property type="entry name" value="MetI-like"/>
</dbReference>
<comment type="similarity">
    <text evidence="7">Belongs to the binding-protein-dependent transport system permease family.</text>
</comment>
<proteinExistence type="inferred from homology"/>
<evidence type="ECO:0000256" key="6">
    <source>
        <dbReference type="ARBA" id="ARBA00023136"/>
    </source>
</evidence>
<dbReference type="PANTHER" id="PTHR30151">
    <property type="entry name" value="ALKANE SULFONATE ABC TRANSPORTER-RELATED, MEMBRANE SUBUNIT"/>
    <property type="match status" value="1"/>
</dbReference>
<feature type="transmembrane region" description="Helical" evidence="7">
    <location>
        <begin position="112"/>
        <end position="133"/>
    </location>
</feature>
<keyword evidence="10" id="KW-1185">Reference proteome</keyword>
<keyword evidence="3" id="KW-1003">Cell membrane</keyword>
<sequence>MTATLFPSARARLELPKPTFRFTRDRSGMLWSAASLVLVLAVWQLASVLIGDDESGMRLVPSITDVVSSYMVFADYWPGGLGAERTVSGAEPTIWGATLGMVYNVAISLSRFTVGFLLGAAVGVGAGLLVSWSPIARCTVSFPAHFLRMMPLLAMLPLFGLWFGSSELGTYMFTAFAVAVLLFVLTVAAVNNVPRIYSDSATSLGASRGRIYLSVVVPSITPNLKVGILLAVPFAWSAVLAAEVIGKQYGLGRILNFALLYAATDIVAVTALVVVIVAGCTHLLLSKVLNHLTRWVD</sequence>
<dbReference type="PROSITE" id="PS50928">
    <property type="entry name" value="ABC_TM1"/>
    <property type="match status" value="1"/>
</dbReference>
<evidence type="ECO:0000259" key="8">
    <source>
        <dbReference type="PROSITE" id="PS50928"/>
    </source>
</evidence>
<evidence type="ECO:0000313" key="9">
    <source>
        <dbReference type="EMBL" id="PEG53839.1"/>
    </source>
</evidence>
<keyword evidence="4 7" id="KW-0812">Transmembrane</keyword>
<comment type="caution">
    <text evidence="9">The sequence shown here is derived from an EMBL/GenBank/DDBJ whole genome shotgun (WGS) entry which is preliminary data.</text>
</comment>
<keyword evidence="6 7" id="KW-0472">Membrane</keyword>
<dbReference type="Gene3D" id="1.10.3720.10">
    <property type="entry name" value="MetI-like"/>
    <property type="match status" value="1"/>
</dbReference>
<organism evidence="9 10">
    <name type="scientific">Mycolicibacterium diernhoferi</name>
    <dbReference type="NCBI Taxonomy" id="1801"/>
    <lineage>
        <taxon>Bacteria</taxon>
        <taxon>Bacillati</taxon>
        <taxon>Actinomycetota</taxon>
        <taxon>Actinomycetes</taxon>
        <taxon>Mycobacteriales</taxon>
        <taxon>Mycobacteriaceae</taxon>
        <taxon>Mycolicibacterium</taxon>
    </lineage>
</organism>
<evidence type="ECO:0000256" key="1">
    <source>
        <dbReference type="ARBA" id="ARBA00004651"/>
    </source>
</evidence>
<dbReference type="SUPFAM" id="SSF161098">
    <property type="entry name" value="MetI-like"/>
    <property type="match status" value="1"/>
</dbReference>
<protein>
    <recommendedName>
        <fullName evidence="8">ABC transmembrane type-1 domain-containing protein</fullName>
    </recommendedName>
</protein>
<evidence type="ECO:0000256" key="3">
    <source>
        <dbReference type="ARBA" id="ARBA00022475"/>
    </source>
</evidence>
<dbReference type="OrthoDB" id="7274389at2"/>
<feature type="transmembrane region" description="Helical" evidence="7">
    <location>
        <begin position="170"/>
        <end position="190"/>
    </location>
</feature>
<evidence type="ECO:0000256" key="4">
    <source>
        <dbReference type="ARBA" id="ARBA00022692"/>
    </source>
</evidence>
<comment type="subcellular location">
    <subcellularLocation>
        <location evidence="1 7">Cell membrane</location>
        <topology evidence="1 7">Multi-pass membrane protein</topology>
    </subcellularLocation>
</comment>
<evidence type="ECO:0000256" key="2">
    <source>
        <dbReference type="ARBA" id="ARBA00022448"/>
    </source>
</evidence>
<reference evidence="9 10" key="1">
    <citation type="submission" date="2017-10" db="EMBL/GenBank/DDBJ databases">
        <title>The new phylogeny of genus Mycobacterium.</title>
        <authorList>
            <person name="Tortoli E."/>
            <person name="Trovato A."/>
            <person name="Cirillo D.M."/>
        </authorList>
    </citation>
    <scope>NUCLEOTIDE SEQUENCE [LARGE SCALE GENOMIC DNA]</scope>
    <source>
        <strain evidence="9 10">IP141170001</strain>
    </source>
</reference>
<dbReference type="PANTHER" id="PTHR30151:SF0">
    <property type="entry name" value="ABC TRANSPORTER PERMEASE PROTEIN MJ0413-RELATED"/>
    <property type="match status" value="1"/>
</dbReference>
<dbReference type="GO" id="GO:0055085">
    <property type="term" value="P:transmembrane transport"/>
    <property type="evidence" value="ECO:0007669"/>
    <property type="project" value="InterPro"/>
</dbReference>
<evidence type="ECO:0000313" key="10">
    <source>
        <dbReference type="Proteomes" id="UP000220340"/>
    </source>
</evidence>
<evidence type="ECO:0000256" key="5">
    <source>
        <dbReference type="ARBA" id="ARBA00022989"/>
    </source>
</evidence>
<feature type="transmembrane region" description="Helical" evidence="7">
    <location>
        <begin position="30"/>
        <end position="50"/>
    </location>
</feature>
<dbReference type="CDD" id="cd06261">
    <property type="entry name" value="TM_PBP2"/>
    <property type="match status" value="1"/>
</dbReference>
<accession>A0A2A7NTA8</accession>
<evidence type="ECO:0000256" key="7">
    <source>
        <dbReference type="RuleBase" id="RU363032"/>
    </source>
</evidence>
<keyword evidence="5 7" id="KW-1133">Transmembrane helix</keyword>
<dbReference type="Proteomes" id="UP000220340">
    <property type="component" value="Unassembled WGS sequence"/>
</dbReference>
<dbReference type="Pfam" id="PF00528">
    <property type="entry name" value="BPD_transp_1"/>
    <property type="match status" value="1"/>
</dbReference>
<feature type="transmembrane region" description="Helical" evidence="7">
    <location>
        <begin position="211"/>
        <end position="239"/>
    </location>
</feature>
<dbReference type="AlphaFoldDB" id="A0A2A7NTA8"/>
<keyword evidence="2 7" id="KW-0813">Transport</keyword>
<feature type="transmembrane region" description="Helical" evidence="7">
    <location>
        <begin position="145"/>
        <end position="164"/>
    </location>
</feature>
<dbReference type="GO" id="GO:0005886">
    <property type="term" value="C:plasma membrane"/>
    <property type="evidence" value="ECO:0007669"/>
    <property type="project" value="UniProtKB-SubCell"/>
</dbReference>
<feature type="transmembrane region" description="Helical" evidence="7">
    <location>
        <begin position="259"/>
        <end position="285"/>
    </location>
</feature>
<dbReference type="InterPro" id="IPR035906">
    <property type="entry name" value="MetI-like_sf"/>
</dbReference>
<name>A0A2A7NTA8_9MYCO</name>
<feature type="domain" description="ABC transmembrane type-1" evidence="8">
    <location>
        <begin position="105"/>
        <end position="285"/>
    </location>
</feature>
<dbReference type="EMBL" id="PDCR01000017">
    <property type="protein sequence ID" value="PEG53839.1"/>
    <property type="molecule type" value="Genomic_DNA"/>
</dbReference>
<gene>
    <name evidence="9" type="ORF">CRI78_14710</name>
</gene>